<comment type="caution">
    <text evidence="1">The sequence shown here is derived from an EMBL/GenBank/DDBJ whole genome shotgun (WGS) entry which is preliminary data.</text>
</comment>
<dbReference type="AlphaFoldDB" id="A0A3M6TKE9"/>
<proteinExistence type="predicted"/>
<evidence type="ECO:0000313" key="2">
    <source>
        <dbReference type="Proteomes" id="UP000275408"/>
    </source>
</evidence>
<name>A0A3M6TKE9_POCDA</name>
<dbReference type="Proteomes" id="UP000275408">
    <property type="component" value="Unassembled WGS sequence"/>
</dbReference>
<evidence type="ECO:0000313" key="1">
    <source>
        <dbReference type="EMBL" id="RMX41714.1"/>
    </source>
</evidence>
<reference evidence="1 2" key="1">
    <citation type="journal article" date="2018" name="Sci. Rep.">
        <title>Comparative analysis of the Pocillopora damicornis genome highlights role of immune system in coral evolution.</title>
        <authorList>
            <person name="Cunning R."/>
            <person name="Bay R.A."/>
            <person name="Gillette P."/>
            <person name="Baker A.C."/>
            <person name="Traylor-Knowles N."/>
        </authorList>
    </citation>
    <scope>NUCLEOTIDE SEQUENCE [LARGE SCALE GENOMIC DNA]</scope>
    <source>
        <strain evidence="1">RSMAS</strain>
        <tissue evidence="1">Whole animal</tissue>
    </source>
</reference>
<gene>
    <name evidence="1" type="ORF">pdam_00022138</name>
</gene>
<keyword evidence="2" id="KW-1185">Reference proteome</keyword>
<dbReference type="EMBL" id="RCHS01003457">
    <property type="protein sequence ID" value="RMX41714.1"/>
    <property type="molecule type" value="Genomic_DNA"/>
</dbReference>
<sequence>MSGASLMLEIAECLESSEDIPLSTPTTTSSASLDVVELMGEYSQLAGARQIQLASEPRPFNYRLVDGGPDQRQSHLPTKIAAAIEFRMELSAHACIQRRAERDSVANEAERGNSILGRAATIGSSVSNSTFKTNEECLKKLEGDLQERSVDTDEITRVTGIATSLGDEFVAEMNMWYGAKELASRWNGFPCFGQTIFAQTPLSFYQQPLSHLLEADIHAYIKAGKKDKYSLERFDCIRQNLKWYATISPSGYYEERRACSDPNCCGTRMLPLGPPQTPKPSTTNIRHYEELRAVEKLLDDESLATKLTSLNLFTEIPVNEGRYREMDYFLPSKALEVIFTNRRGFTEKDMLNFQVVFPCPREGLQEEIRKLSEKEKAKERRKIPISLRDESSPDKLHNETVTRLTETLREICNCGEEGCPWRTTGVKYDLVSRIMEHSNECHIVVGKEIQTMARRAVENELRDLYSLPTSGTIKDLKERLARAQRQKWLSPNPSKGKDSQDTTTCNAGLTEDLLLFSSVINTLTDSSK</sequence>
<protein>
    <submittedName>
        <fullName evidence="1">Uncharacterized protein</fullName>
    </submittedName>
</protein>
<organism evidence="1 2">
    <name type="scientific">Pocillopora damicornis</name>
    <name type="common">Cauliflower coral</name>
    <name type="synonym">Millepora damicornis</name>
    <dbReference type="NCBI Taxonomy" id="46731"/>
    <lineage>
        <taxon>Eukaryota</taxon>
        <taxon>Metazoa</taxon>
        <taxon>Cnidaria</taxon>
        <taxon>Anthozoa</taxon>
        <taxon>Hexacorallia</taxon>
        <taxon>Scleractinia</taxon>
        <taxon>Astrocoeniina</taxon>
        <taxon>Pocilloporidae</taxon>
        <taxon>Pocillopora</taxon>
    </lineage>
</organism>
<accession>A0A3M6TKE9</accession>